<accession>A0A8X6VP34</accession>
<evidence type="ECO:0000313" key="2">
    <source>
        <dbReference type="Proteomes" id="UP000887159"/>
    </source>
</evidence>
<protein>
    <submittedName>
        <fullName evidence="1">Uncharacterized protein</fullName>
    </submittedName>
</protein>
<name>A0A8X6VP34_TRICX</name>
<dbReference type="AlphaFoldDB" id="A0A8X6VP34"/>
<gene>
    <name evidence="1" type="ORF">TNCV_1569721</name>
</gene>
<dbReference type="EMBL" id="BMAU01021334">
    <property type="protein sequence ID" value="GFY15159.1"/>
    <property type="molecule type" value="Genomic_DNA"/>
</dbReference>
<comment type="caution">
    <text evidence="1">The sequence shown here is derived from an EMBL/GenBank/DDBJ whole genome shotgun (WGS) entry which is preliminary data.</text>
</comment>
<evidence type="ECO:0000313" key="1">
    <source>
        <dbReference type="EMBL" id="GFY15159.1"/>
    </source>
</evidence>
<sequence>MLSKYAQVQMSMVYYIIHDSVSVNFGYGTEIRARILVVFIPLSNYNQLAKGFPVRGRERLCVGEERGCVGSVMSRQRKVGSSRR</sequence>
<dbReference type="Proteomes" id="UP000887159">
    <property type="component" value="Unassembled WGS sequence"/>
</dbReference>
<keyword evidence="2" id="KW-1185">Reference proteome</keyword>
<proteinExistence type="predicted"/>
<reference evidence="1" key="1">
    <citation type="submission" date="2020-08" db="EMBL/GenBank/DDBJ databases">
        <title>Multicomponent nature underlies the extraordinary mechanical properties of spider dragline silk.</title>
        <authorList>
            <person name="Kono N."/>
            <person name="Nakamura H."/>
            <person name="Mori M."/>
            <person name="Yoshida Y."/>
            <person name="Ohtoshi R."/>
            <person name="Malay A.D."/>
            <person name="Moran D.A.P."/>
            <person name="Tomita M."/>
            <person name="Numata K."/>
            <person name="Arakawa K."/>
        </authorList>
    </citation>
    <scope>NUCLEOTIDE SEQUENCE</scope>
</reference>
<organism evidence="1 2">
    <name type="scientific">Trichonephila clavipes</name>
    <name type="common">Golden silk orbweaver</name>
    <name type="synonym">Nephila clavipes</name>
    <dbReference type="NCBI Taxonomy" id="2585209"/>
    <lineage>
        <taxon>Eukaryota</taxon>
        <taxon>Metazoa</taxon>
        <taxon>Ecdysozoa</taxon>
        <taxon>Arthropoda</taxon>
        <taxon>Chelicerata</taxon>
        <taxon>Arachnida</taxon>
        <taxon>Araneae</taxon>
        <taxon>Araneomorphae</taxon>
        <taxon>Entelegynae</taxon>
        <taxon>Araneoidea</taxon>
        <taxon>Nephilidae</taxon>
        <taxon>Trichonephila</taxon>
    </lineage>
</organism>